<dbReference type="InterPro" id="IPR013763">
    <property type="entry name" value="Cyclin-like_dom"/>
</dbReference>
<evidence type="ECO:0000259" key="3">
    <source>
        <dbReference type="SMART" id="SM00385"/>
    </source>
</evidence>
<dbReference type="SMART" id="SM00385">
    <property type="entry name" value="CYCLIN"/>
    <property type="match status" value="1"/>
</dbReference>
<dbReference type="PANTHER" id="PTHR10026">
    <property type="entry name" value="CYCLIN"/>
    <property type="match status" value="1"/>
</dbReference>
<sequence>MITPQENFKGKKDSLKRPSDTEVSPAPDSSPSKRSKPASKVDPISSTTWPPVVDIVENNWKFTFDELRDRSPSRVKQVPYHVELERRWKGVNFINQLARALNLSRSVAITGSTLFHRFYMRRDFNMHHQYPVAAACLFIATKTEEARRPLKNVVIEAVKISSKDPQKQVDEQTKDFWQWRDTIIRNEEIVLLYLCFDVSPESPYRKSQQAVREAEFPKQLNAGIPLKVSPELIFRESCSFYEECCKLALLVLFGANVVAGVGLVHACIQEDARFSPQFLQKSLNTSINDCWRCYKVFVEMMRILKDRIPPSVKERYGQYPKDRFFRVAGEDIPQEKNKTIPVDKSAGAVELDAISTKTAPQELNEEVKNNDGDDISKNTNGTTKENPKGNDFDDYPNSTKETVKEFSDSETNATTPAPNGFVSSASTHSLFPSPTPPPLTWAISKFDVGCRKHSHHTTLSGCVTPPIDATQTPIRSPPVHSFP</sequence>
<dbReference type="GO" id="GO:0016538">
    <property type="term" value="F:cyclin-dependent protein serine/threonine kinase regulator activity"/>
    <property type="evidence" value="ECO:0007669"/>
    <property type="project" value="InterPro"/>
</dbReference>
<feature type="domain" description="Cyclin-like" evidence="3">
    <location>
        <begin position="92"/>
        <end position="192"/>
    </location>
</feature>
<protein>
    <recommendedName>
        <fullName evidence="3">Cyclin-like domain-containing protein</fullName>
    </recommendedName>
</protein>
<dbReference type="SUPFAM" id="SSF47954">
    <property type="entry name" value="Cyclin-like"/>
    <property type="match status" value="1"/>
</dbReference>
<evidence type="ECO:0000256" key="2">
    <source>
        <dbReference type="SAM" id="MobiDB-lite"/>
    </source>
</evidence>
<feature type="region of interest" description="Disordered" evidence="2">
    <location>
        <begin position="1"/>
        <end position="45"/>
    </location>
</feature>
<dbReference type="HOGENOM" id="CLU_565130_0_0_1"/>
<dbReference type="InterPro" id="IPR006671">
    <property type="entry name" value="Cyclin_N"/>
</dbReference>
<dbReference type="EMBL" id="FR839630">
    <property type="protein sequence ID" value="CCA39768.1"/>
    <property type="molecule type" value="Genomic_DNA"/>
</dbReference>
<keyword evidence="1" id="KW-0195">Cyclin</keyword>
<accession>F2QWJ0</accession>
<name>F2QWJ0_KOMPC</name>
<gene>
    <name evidence="4" type="ordered locus">PP7435_Chr3-0815</name>
</gene>
<dbReference type="GO" id="GO:0006357">
    <property type="term" value="P:regulation of transcription by RNA polymerase II"/>
    <property type="evidence" value="ECO:0007669"/>
    <property type="project" value="InterPro"/>
</dbReference>
<organism evidence="4 5">
    <name type="scientific">Komagataella phaffii (strain ATCC 76273 / CBS 7435 / CECT 11047 / NRRL Y-11430 / Wegner 21-1)</name>
    <name type="common">Yeast</name>
    <name type="synonym">Pichia pastoris</name>
    <dbReference type="NCBI Taxonomy" id="981350"/>
    <lineage>
        <taxon>Eukaryota</taxon>
        <taxon>Fungi</taxon>
        <taxon>Dikarya</taxon>
        <taxon>Ascomycota</taxon>
        <taxon>Saccharomycotina</taxon>
        <taxon>Pichiomycetes</taxon>
        <taxon>Pichiales</taxon>
        <taxon>Pichiaceae</taxon>
        <taxon>Komagataella</taxon>
    </lineage>
</organism>
<evidence type="ECO:0000313" key="5">
    <source>
        <dbReference type="Proteomes" id="UP000006853"/>
    </source>
</evidence>
<evidence type="ECO:0000256" key="1">
    <source>
        <dbReference type="RuleBase" id="RU000383"/>
    </source>
</evidence>
<dbReference type="Proteomes" id="UP000006853">
    <property type="component" value="Chromosome 3"/>
</dbReference>
<dbReference type="Pfam" id="PF00134">
    <property type="entry name" value="Cyclin_N"/>
    <property type="match status" value="1"/>
</dbReference>
<feature type="region of interest" description="Disordered" evidence="2">
    <location>
        <begin position="357"/>
        <end position="434"/>
    </location>
</feature>
<dbReference type="Gene3D" id="1.10.472.10">
    <property type="entry name" value="Cyclin-like"/>
    <property type="match status" value="1"/>
</dbReference>
<keyword evidence="5" id="KW-1185">Reference proteome</keyword>
<reference evidence="4 5" key="1">
    <citation type="journal article" date="2011" name="J. Biotechnol.">
        <title>High-quality genome sequence of Pichia pastoris CBS7435.</title>
        <authorList>
            <person name="Kuberl A."/>
            <person name="Schneider J."/>
            <person name="Thallinger G.G."/>
            <person name="Anderl I."/>
            <person name="Wibberg D."/>
            <person name="Hajek T."/>
            <person name="Jaenicke S."/>
            <person name="Brinkrolf K."/>
            <person name="Goesmann A."/>
            <person name="Szczepanowski R."/>
            <person name="Puhler A."/>
            <person name="Schwab H."/>
            <person name="Glieder A."/>
            <person name="Pichler H."/>
        </authorList>
    </citation>
    <scope>NUCLEOTIDE SEQUENCE [LARGE SCALE GENOMIC DNA]</scope>
    <source>
        <strain evidence="5">ATCC 76273 / CBS 7435 / CECT 11047 / NRRL Y-11430 / Wegner 21-1</strain>
    </source>
</reference>
<comment type="similarity">
    <text evidence="1">Belongs to the cyclin family.</text>
</comment>
<dbReference type="InterPro" id="IPR036915">
    <property type="entry name" value="Cyclin-like_sf"/>
</dbReference>
<feature type="compositionally biased region" description="Basic and acidic residues" evidence="2">
    <location>
        <begin position="365"/>
        <end position="376"/>
    </location>
</feature>
<reference key="2">
    <citation type="submission" date="2011-04" db="EMBL/GenBank/DDBJ databases">
        <title>High-quality genome sequence of Pichia pastoris CBS 7435.</title>
        <authorList>
            <person name="Kueberl A."/>
            <person name="Schneider J."/>
            <person name="Thallinger G.G."/>
            <person name="Anderl I."/>
            <person name="Wibberg D."/>
            <person name="Hajek T."/>
            <person name="Jaenicke S."/>
            <person name="Brinkrolf K."/>
            <person name="Goesmann A."/>
            <person name="Szczepanowski R."/>
            <person name="Puehler A."/>
            <person name="Schwab H."/>
            <person name="Glieder A."/>
            <person name="Pichler H."/>
        </authorList>
    </citation>
    <scope>NUCLEOTIDE SEQUENCE</scope>
    <source>
        <strain>CBS 7435</strain>
    </source>
</reference>
<dbReference type="AlphaFoldDB" id="F2QWJ0"/>
<evidence type="ECO:0000313" key="4">
    <source>
        <dbReference type="EMBL" id="CCA39768.1"/>
    </source>
</evidence>
<dbReference type="InterPro" id="IPR043198">
    <property type="entry name" value="Cyclin/Ssn8"/>
</dbReference>
<feature type="compositionally biased region" description="Basic and acidic residues" evidence="2">
    <location>
        <begin position="8"/>
        <end position="20"/>
    </location>
</feature>
<reference evidence="4 5" key="3">
    <citation type="journal article" date="2016" name="FEMS Yeast Res.">
        <title>Curation of the genome annotation of Pichia pastoris (Komagataella phaffii) CBS7435 from gene level to protein function.</title>
        <authorList>
            <person name="Valli M."/>
            <person name="Tatto N.E."/>
            <person name="Peymann A."/>
            <person name="Gruber C."/>
            <person name="Landes N."/>
            <person name="Ekker H."/>
            <person name="Thallinger G.G."/>
            <person name="Mattanovich D."/>
            <person name="Gasser B."/>
            <person name="Graf A.B."/>
        </authorList>
    </citation>
    <scope>GENOME REANNOTATION</scope>
    <source>
        <strain evidence="4 5">ATCC 76273 / CBS 7435 / CECT 11047 / NRRL Y-11430 / Wegner 21-1</strain>
    </source>
</reference>
<feature type="compositionally biased region" description="Polar residues" evidence="2">
    <location>
        <begin position="409"/>
        <end position="425"/>
    </location>
</feature>
<proteinExistence type="inferred from homology"/>